<evidence type="ECO:0000256" key="2">
    <source>
        <dbReference type="ARBA" id="ARBA00022527"/>
    </source>
</evidence>
<dbReference type="Gramene" id="RZC48279">
    <property type="protein sequence ID" value="RZC48279"/>
    <property type="gene ID" value="C5167_041220"/>
</dbReference>
<dbReference type="Proteomes" id="UP000316621">
    <property type="component" value="Chromosome 1"/>
</dbReference>
<evidence type="ECO:0000256" key="7">
    <source>
        <dbReference type="ARBA" id="ARBA00022840"/>
    </source>
</evidence>
<dbReference type="InterPro" id="IPR000742">
    <property type="entry name" value="EGF"/>
</dbReference>
<dbReference type="AlphaFoldDB" id="A0A4Y7ILD6"/>
<evidence type="ECO:0000256" key="1">
    <source>
        <dbReference type="ARBA" id="ARBA00004479"/>
    </source>
</evidence>
<keyword evidence="12" id="KW-1133">Transmembrane helix</keyword>
<dbReference type="GO" id="GO:0004674">
    <property type="term" value="F:protein serine/threonine kinase activity"/>
    <property type="evidence" value="ECO:0007669"/>
    <property type="project" value="UniProtKB-KW"/>
</dbReference>
<dbReference type="Gene3D" id="1.10.510.10">
    <property type="entry name" value="Transferase(Phosphotransferase) domain 1"/>
    <property type="match status" value="1"/>
</dbReference>
<feature type="signal peptide" evidence="13">
    <location>
        <begin position="1"/>
        <end position="33"/>
    </location>
</feature>
<gene>
    <name evidence="16" type="ORF">C5167_041220</name>
</gene>
<evidence type="ECO:0000256" key="11">
    <source>
        <dbReference type="PROSITE-ProRule" id="PRU10141"/>
    </source>
</evidence>
<keyword evidence="17" id="KW-1185">Reference proteome</keyword>
<feature type="transmembrane region" description="Helical" evidence="12">
    <location>
        <begin position="362"/>
        <end position="391"/>
    </location>
</feature>
<keyword evidence="5 11" id="KW-0547">Nucleotide-binding</keyword>
<keyword evidence="4 13" id="KW-0732">Signal</keyword>
<dbReference type="SUPFAM" id="SSF56112">
    <property type="entry name" value="Protein kinase-like (PK-like)"/>
    <property type="match status" value="1"/>
</dbReference>
<feature type="chain" id="PRO_5021421287" description="Protein kinase domain-containing protein" evidence="13">
    <location>
        <begin position="34"/>
        <end position="770"/>
    </location>
</feature>
<dbReference type="CDD" id="cd00054">
    <property type="entry name" value="EGF_CA"/>
    <property type="match status" value="1"/>
</dbReference>
<dbReference type="GO" id="GO:0005886">
    <property type="term" value="C:plasma membrane"/>
    <property type="evidence" value="ECO:0007669"/>
    <property type="project" value="TreeGrafter"/>
</dbReference>
<feature type="binding site" evidence="11">
    <location>
        <position position="470"/>
    </location>
    <ligand>
        <name>ATP</name>
        <dbReference type="ChEBI" id="CHEBI:30616"/>
    </ligand>
</feature>
<keyword evidence="6" id="KW-0418">Kinase</keyword>
<keyword evidence="9" id="KW-0325">Glycoprotein</keyword>
<dbReference type="GO" id="GO:0030247">
    <property type="term" value="F:polysaccharide binding"/>
    <property type="evidence" value="ECO:0007669"/>
    <property type="project" value="InterPro"/>
</dbReference>
<evidence type="ECO:0000256" key="5">
    <source>
        <dbReference type="ARBA" id="ARBA00022741"/>
    </source>
</evidence>
<feature type="non-terminal residue" evidence="16">
    <location>
        <position position="770"/>
    </location>
</feature>
<keyword evidence="7 11" id="KW-0067">ATP-binding</keyword>
<dbReference type="PROSITE" id="PS00107">
    <property type="entry name" value="PROTEIN_KINASE_ATP"/>
    <property type="match status" value="1"/>
</dbReference>
<accession>A0A4Y7ILD6</accession>
<evidence type="ECO:0000256" key="9">
    <source>
        <dbReference type="ARBA" id="ARBA00023180"/>
    </source>
</evidence>
<keyword evidence="3" id="KW-0808">Transferase</keyword>
<feature type="domain" description="Protein kinase" evidence="14">
    <location>
        <begin position="443"/>
        <end position="720"/>
    </location>
</feature>
<sequence>MNQSIPISLISYHQSIMFLQFFLFLQFSWLTLATSSSTSIVQGKPGCQEKCGDVTIPYPFGIGPSENGCSRAGAGYLAYNITCDTTYPTPKPFIRAGQNLTSGVYNMIEVISISEMEVRVKSKPAIMCSDSETGEFILSESPDWMNFNKTPYTVSYTKNSFFGVGCYSLGYLLESPLMINTTCPTVCTPTENLKDGSCNGTGCCQTTVHKVLRRFLNVIDSSHSKNVGTLTFNPCSYSFIGESDKYTFSVSDLTVANFKKKAKDIPIVLDWAIGNKACDKITPRELASYACQGNSTCSSSDKVPGYHCICNPGFEGNPYLSPGCQVRIAFLMQHPWSLMKAGLVLRKCTAQKDISNTKSRSWYAPILLLTTLSIGLGLLICLIAGSIWLYLSKRKRKITKLKRKFFHMNGGLLLKQKILSNEGGIEGPKIFTAEELELATQNYDDKLILGRGGFGIVYKGTLSDKRVAIKVSKVIDASQIKQFINEIAILTQVIHRNLVKVLGCCLETEVPLLVYEYVSNGTLAQHIHNNKADEMAPTSYISWKNRLRIAAEAAGGLAYLHSGAPIPIIHRDVKSCNILLNENYTAKISDFGVSRLNPSDQTQIDTMVQGTLGYLDPEYFQSSQLTEKSDVYSFGVVLVELLTGERPLSYERPDVHRNLSSYFIYKMVKNDAFRVIDPHVVNTGKWEHVMAVAELARRCLNMKGVDRPTMKEVAVELENLSKLDIARKMSGVNASPEMTSLYSIPTSSYTSGDSALYSTDKDVITSKEML</sequence>
<dbReference type="InterPro" id="IPR025287">
    <property type="entry name" value="WAK_GUB"/>
</dbReference>
<dbReference type="GO" id="GO:0007166">
    <property type="term" value="P:cell surface receptor signaling pathway"/>
    <property type="evidence" value="ECO:0007669"/>
    <property type="project" value="InterPro"/>
</dbReference>
<evidence type="ECO:0000259" key="15">
    <source>
        <dbReference type="PROSITE" id="PS50026"/>
    </source>
</evidence>
<dbReference type="InterPro" id="IPR045274">
    <property type="entry name" value="WAK-like"/>
</dbReference>
<evidence type="ECO:0000313" key="16">
    <source>
        <dbReference type="EMBL" id="RZC48279.1"/>
    </source>
</evidence>
<evidence type="ECO:0000259" key="14">
    <source>
        <dbReference type="PROSITE" id="PS50011"/>
    </source>
</evidence>
<evidence type="ECO:0000256" key="6">
    <source>
        <dbReference type="ARBA" id="ARBA00022777"/>
    </source>
</evidence>
<dbReference type="Pfam" id="PF13947">
    <property type="entry name" value="GUB_WAK_bind"/>
    <property type="match status" value="1"/>
</dbReference>
<dbReference type="InterPro" id="IPR001245">
    <property type="entry name" value="Ser-Thr/Tyr_kinase_cat_dom"/>
</dbReference>
<dbReference type="PROSITE" id="PS50026">
    <property type="entry name" value="EGF_3"/>
    <property type="match status" value="1"/>
</dbReference>
<feature type="disulfide bond" evidence="10">
    <location>
        <begin position="291"/>
        <end position="308"/>
    </location>
</feature>
<dbReference type="STRING" id="3469.A0A4Y7ILD6"/>
<dbReference type="OMA" id="MIEVISI"/>
<evidence type="ECO:0000256" key="13">
    <source>
        <dbReference type="SAM" id="SignalP"/>
    </source>
</evidence>
<evidence type="ECO:0008006" key="18">
    <source>
        <dbReference type="Google" id="ProtNLM"/>
    </source>
</evidence>
<dbReference type="GO" id="GO:0005524">
    <property type="term" value="F:ATP binding"/>
    <property type="evidence" value="ECO:0007669"/>
    <property type="project" value="UniProtKB-UniRule"/>
</dbReference>
<dbReference type="InterPro" id="IPR017441">
    <property type="entry name" value="Protein_kinase_ATP_BS"/>
</dbReference>
<dbReference type="PROSITE" id="PS50011">
    <property type="entry name" value="PROTEIN_KINASE_DOM"/>
    <property type="match status" value="1"/>
</dbReference>
<dbReference type="InterPro" id="IPR011009">
    <property type="entry name" value="Kinase-like_dom_sf"/>
</dbReference>
<keyword evidence="12" id="KW-0812">Transmembrane</keyword>
<dbReference type="Pfam" id="PF07714">
    <property type="entry name" value="PK_Tyr_Ser-Thr"/>
    <property type="match status" value="1"/>
</dbReference>
<evidence type="ECO:0000313" key="17">
    <source>
        <dbReference type="Proteomes" id="UP000316621"/>
    </source>
</evidence>
<protein>
    <recommendedName>
        <fullName evidence="18">Protein kinase domain-containing protein</fullName>
    </recommendedName>
</protein>
<dbReference type="PROSITE" id="PS00108">
    <property type="entry name" value="PROTEIN_KINASE_ST"/>
    <property type="match status" value="1"/>
</dbReference>
<dbReference type="CDD" id="cd14066">
    <property type="entry name" value="STKc_IRAK"/>
    <property type="match status" value="1"/>
</dbReference>
<feature type="domain" description="EGF-like" evidence="15">
    <location>
        <begin position="282"/>
        <end position="325"/>
    </location>
</feature>
<evidence type="ECO:0000256" key="10">
    <source>
        <dbReference type="PROSITE-ProRule" id="PRU00076"/>
    </source>
</evidence>
<evidence type="ECO:0000256" key="8">
    <source>
        <dbReference type="ARBA" id="ARBA00023157"/>
    </source>
</evidence>
<organism evidence="16 17">
    <name type="scientific">Papaver somniferum</name>
    <name type="common">Opium poppy</name>
    <dbReference type="NCBI Taxonomy" id="3469"/>
    <lineage>
        <taxon>Eukaryota</taxon>
        <taxon>Viridiplantae</taxon>
        <taxon>Streptophyta</taxon>
        <taxon>Embryophyta</taxon>
        <taxon>Tracheophyta</taxon>
        <taxon>Spermatophyta</taxon>
        <taxon>Magnoliopsida</taxon>
        <taxon>Ranunculales</taxon>
        <taxon>Papaveraceae</taxon>
        <taxon>Papaveroideae</taxon>
        <taxon>Papaver</taxon>
    </lineage>
</organism>
<reference evidence="16 17" key="1">
    <citation type="journal article" date="2018" name="Science">
        <title>The opium poppy genome and morphinan production.</title>
        <authorList>
            <person name="Guo L."/>
            <person name="Winzer T."/>
            <person name="Yang X."/>
            <person name="Li Y."/>
            <person name="Ning Z."/>
            <person name="He Z."/>
            <person name="Teodor R."/>
            <person name="Lu Y."/>
            <person name="Bowser T.A."/>
            <person name="Graham I.A."/>
            <person name="Ye K."/>
        </authorList>
    </citation>
    <scope>NUCLEOTIDE SEQUENCE [LARGE SCALE GENOMIC DNA]</scope>
    <source>
        <strain evidence="17">cv. HN1</strain>
        <tissue evidence="16">Leaves</tissue>
    </source>
</reference>
<name>A0A4Y7ILD6_PAPSO</name>
<dbReference type="SMART" id="SM00220">
    <property type="entry name" value="S_TKc"/>
    <property type="match status" value="1"/>
</dbReference>
<keyword evidence="8 10" id="KW-1015">Disulfide bond</keyword>
<dbReference type="FunFam" id="1.10.510.10:FF:000084">
    <property type="entry name" value="Wall-associated receptor kinase 2"/>
    <property type="match status" value="1"/>
</dbReference>
<proteinExistence type="predicted"/>
<keyword evidence="12" id="KW-0472">Membrane</keyword>
<dbReference type="FunFam" id="3.30.200.20:FF:001380">
    <property type="entry name" value="Protein kinase superfamily protein"/>
    <property type="match status" value="1"/>
</dbReference>
<dbReference type="Gene3D" id="3.30.200.20">
    <property type="entry name" value="Phosphorylase Kinase, domain 1"/>
    <property type="match status" value="1"/>
</dbReference>
<evidence type="ECO:0000256" key="3">
    <source>
        <dbReference type="ARBA" id="ARBA00022679"/>
    </source>
</evidence>
<comment type="caution">
    <text evidence="10">Lacks conserved residue(s) required for the propagation of feature annotation.</text>
</comment>
<comment type="subcellular location">
    <subcellularLocation>
        <location evidence="1">Membrane</location>
        <topology evidence="1">Single-pass type I membrane protein</topology>
    </subcellularLocation>
</comment>
<dbReference type="InterPro" id="IPR000719">
    <property type="entry name" value="Prot_kinase_dom"/>
</dbReference>
<evidence type="ECO:0000256" key="12">
    <source>
        <dbReference type="SAM" id="Phobius"/>
    </source>
</evidence>
<dbReference type="PANTHER" id="PTHR27005">
    <property type="entry name" value="WALL-ASSOCIATED RECEPTOR KINASE-LIKE 21"/>
    <property type="match status" value="1"/>
</dbReference>
<evidence type="ECO:0000256" key="4">
    <source>
        <dbReference type="ARBA" id="ARBA00022729"/>
    </source>
</evidence>
<dbReference type="InterPro" id="IPR008271">
    <property type="entry name" value="Ser/Thr_kinase_AS"/>
</dbReference>
<dbReference type="PANTHER" id="PTHR27005:SF492">
    <property type="entry name" value="LOW QUALITY PROTEIN: WALL-ASSOCIATED RECEPTOR KINASE-LIKE 1"/>
    <property type="match status" value="1"/>
</dbReference>
<keyword evidence="2" id="KW-0723">Serine/threonine-protein kinase</keyword>
<dbReference type="EMBL" id="CM010715">
    <property type="protein sequence ID" value="RZC48279.1"/>
    <property type="molecule type" value="Genomic_DNA"/>
</dbReference>
<keyword evidence="10" id="KW-0245">EGF-like domain</keyword>